<dbReference type="CDD" id="cd02440">
    <property type="entry name" value="AdoMet_MTases"/>
    <property type="match status" value="1"/>
</dbReference>
<dbReference type="Gene3D" id="3.40.50.150">
    <property type="entry name" value="Vaccinia Virus protein VP39"/>
    <property type="match status" value="1"/>
</dbReference>
<dbReference type="Proteomes" id="UP000297940">
    <property type="component" value="Unassembled WGS sequence"/>
</dbReference>
<evidence type="ECO:0000259" key="1">
    <source>
        <dbReference type="Pfam" id="PF08241"/>
    </source>
</evidence>
<dbReference type="EMBL" id="RQHK01000002">
    <property type="protein sequence ID" value="TGM82259.1"/>
    <property type="molecule type" value="Genomic_DNA"/>
</dbReference>
<dbReference type="InterPro" id="IPR013216">
    <property type="entry name" value="Methyltransf_11"/>
</dbReference>
<dbReference type="GO" id="GO:0008168">
    <property type="term" value="F:methyltransferase activity"/>
    <property type="evidence" value="ECO:0007669"/>
    <property type="project" value="UniProtKB-KW"/>
</dbReference>
<name>A0ABY2P4V8_9LEPT</name>
<reference evidence="3" key="1">
    <citation type="journal article" date="2019" name="PLoS Negl. Trop. Dis.">
        <title>Revisiting the worldwide diversity of Leptospira species in the environment.</title>
        <authorList>
            <person name="Vincent A.T."/>
            <person name="Schiettekatte O."/>
            <person name="Bourhy P."/>
            <person name="Veyrier F.J."/>
            <person name="Picardeau M."/>
        </authorList>
    </citation>
    <scope>NUCLEOTIDE SEQUENCE [LARGE SCALE GENOMIC DNA]</scope>
    <source>
        <strain evidence="3">201601298</strain>
    </source>
</reference>
<dbReference type="GO" id="GO:0032259">
    <property type="term" value="P:methylation"/>
    <property type="evidence" value="ECO:0007669"/>
    <property type="project" value="UniProtKB-KW"/>
</dbReference>
<evidence type="ECO:0000313" key="2">
    <source>
        <dbReference type="EMBL" id="TGM82259.1"/>
    </source>
</evidence>
<keyword evidence="2" id="KW-0489">Methyltransferase</keyword>
<sequence length="275" mass="31860">MKKRILVNLGCGSRFHQDWLNFDFVSRSKDVIAVDLRKGIPVEDSTVSVIYSSHVLEHFSRGKVNHFLQEIYRSLEPGGILRIVVPDLEQIVRAYIEQLDRAKNGNNSALVRADWLVHELLDQIQRNVSGGETIQWWNQDPIPEADYIYERLGDEFYNYIGSKDQVNRELSFIVRSKIMVRSMIRILFDFLLKAMGYSWEMAEIGKFRLSGEVHYWMYDSVSLGQLLKANHFANIKVCRSDESAIPNFSSYNLDIDENGKTRKPDSLFIEATKES</sequence>
<dbReference type="InterPro" id="IPR029063">
    <property type="entry name" value="SAM-dependent_MTases_sf"/>
</dbReference>
<keyword evidence="3" id="KW-1185">Reference proteome</keyword>
<organism evidence="2 3">
    <name type="scientific">Leptospira mtsangambouensis</name>
    <dbReference type="NCBI Taxonomy" id="2484912"/>
    <lineage>
        <taxon>Bacteria</taxon>
        <taxon>Pseudomonadati</taxon>
        <taxon>Spirochaetota</taxon>
        <taxon>Spirochaetia</taxon>
        <taxon>Leptospirales</taxon>
        <taxon>Leptospiraceae</taxon>
        <taxon>Leptospira</taxon>
    </lineage>
</organism>
<dbReference type="SUPFAM" id="SSF53335">
    <property type="entry name" value="S-adenosyl-L-methionine-dependent methyltransferases"/>
    <property type="match status" value="1"/>
</dbReference>
<protein>
    <submittedName>
        <fullName evidence="2">Methyltransferase domain-containing protein</fullName>
    </submittedName>
</protein>
<keyword evidence="2" id="KW-0808">Transferase</keyword>
<evidence type="ECO:0000313" key="3">
    <source>
        <dbReference type="Proteomes" id="UP000297940"/>
    </source>
</evidence>
<dbReference type="RefSeq" id="WP_135693682.1">
    <property type="nucleotide sequence ID" value="NZ_RQHK01000002.1"/>
</dbReference>
<dbReference type="Pfam" id="PF08241">
    <property type="entry name" value="Methyltransf_11"/>
    <property type="match status" value="1"/>
</dbReference>
<proteinExistence type="predicted"/>
<comment type="caution">
    <text evidence="2">The sequence shown here is derived from an EMBL/GenBank/DDBJ whole genome shotgun (WGS) entry which is preliminary data.</text>
</comment>
<accession>A0ABY2P4V8</accession>
<feature type="domain" description="Methyltransferase type 11" evidence="1">
    <location>
        <begin position="32"/>
        <end position="82"/>
    </location>
</feature>
<gene>
    <name evidence="2" type="ORF">EHR01_05615</name>
</gene>